<feature type="transmembrane region" description="Helical" evidence="1">
    <location>
        <begin position="355"/>
        <end position="377"/>
    </location>
</feature>
<name>A0ABN6YXA3_9FIRM</name>
<feature type="transmembrane region" description="Helical" evidence="1">
    <location>
        <begin position="171"/>
        <end position="193"/>
    </location>
</feature>
<keyword evidence="1" id="KW-1133">Transmembrane helix</keyword>
<evidence type="ECO:0000313" key="2">
    <source>
        <dbReference type="EMBL" id="BDZ77760.1"/>
    </source>
</evidence>
<accession>A0ABN6YXA3</accession>
<keyword evidence="3" id="KW-1185">Reference proteome</keyword>
<sequence length="524" mass="58616">MKALWYLTKRSFINRMKRALKKPVSYLYFVLIIAYAILIIFSFGSLAETGGIKDKRGIVYLMTVWIYFIFCSNFLSYAKMKGIIFRPSHAHLVFTAPISSKIVLLHGAILNYTVTFVADLLFSVAAFWVFDVPLTNAVLLFFFTFITETAFEAGLIVFLYSGEERFQRLIFAVRIGIFLILGAVAATAGWYLIKEGFSFASALHFLESPILQMIPVAGWNTAAVRLIVLGGNTWTIAGTILYILLCAVMIVAAYRIKCSGEYYEDAAKFADDYKKLKEKSKKGESSFSLGKKKYRAARATYRGTGAKAIFYRQLSEYKKERFFIFGGFTLTAVIGAIVCIVFIDPAAEFPPQLPPGTVLMGVIAYMTFVSTGFLGKWGKELELPYIYLIPAPAVKKLWYATLMDHIRSLIDVTIFVVPVGIAWKIPVYQMAMIIATYVVLQANRLYIKVLGESIFGNTLGETAKQFFRMGVQGGIIGIGVVLAVVAGILNFNLLFLIVPVYSMIITVLIAALSLPRFESMEQWE</sequence>
<evidence type="ECO:0000313" key="3">
    <source>
        <dbReference type="Proteomes" id="UP001305815"/>
    </source>
</evidence>
<dbReference type="EMBL" id="AP027742">
    <property type="protein sequence ID" value="BDZ77760.1"/>
    <property type="molecule type" value="Genomic_DNA"/>
</dbReference>
<feature type="transmembrane region" description="Helical" evidence="1">
    <location>
        <begin position="322"/>
        <end position="343"/>
    </location>
</feature>
<feature type="transmembrane region" description="Helical" evidence="1">
    <location>
        <begin position="234"/>
        <end position="254"/>
    </location>
</feature>
<protein>
    <submittedName>
        <fullName evidence="2">ABC transporter permease</fullName>
    </submittedName>
</protein>
<keyword evidence="1" id="KW-0812">Transmembrane</keyword>
<feature type="transmembrane region" description="Helical" evidence="1">
    <location>
        <begin position="25"/>
        <end position="46"/>
    </location>
</feature>
<keyword evidence="1" id="KW-0472">Membrane</keyword>
<dbReference type="Proteomes" id="UP001305815">
    <property type="component" value="Chromosome"/>
</dbReference>
<feature type="transmembrane region" description="Helical" evidence="1">
    <location>
        <begin position="109"/>
        <end position="130"/>
    </location>
</feature>
<dbReference type="Pfam" id="PF16962">
    <property type="entry name" value="ABC_export"/>
    <property type="match status" value="1"/>
</dbReference>
<reference evidence="3" key="1">
    <citation type="journal article" date="2023" name="Int. J. Syst. Evol. Microbiol.">
        <title>Claveliimonas bilis gen. nov., sp. nov., deoxycholic acid-producing bacteria isolated from human faeces, and reclassification of Sellimonas monacensis Zenner et al. 2021 as Claveliimonas monacensis comb. nov.</title>
        <authorList>
            <person name="Hisatomi A."/>
            <person name="Kastawa N.W.E.P.G."/>
            <person name="Song I."/>
            <person name="Ohkuma M."/>
            <person name="Fukiya S."/>
            <person name="Sakamoto M."/>
        </authorList>
    </citation>
    <scope>NUCLEOTIDE SEQUENCE [LARGE SCALE GENOMIC DNA]</scope>
    <source>
        <strain evidence="3">12BBH14</strain>
    </source>
</reference>
<feature type="transmembrane region" description="Helical" evidence="1">
    <location>
        <begin position="494"/>
        <end position="514"/>
    </location>
</feature>
<feature type="transmembrane region" description="Helical" evidence="1">
    <location>
        <begin position="58"/>
        <end position="78"/>
    </location>
</feature>
<feature type="transmembrane region" description="Helical" evidence="1">
    <location>
        <begin position="136"/>
        <end position="159"/>
    </location>
</feature>
<gene>
    <name evidence="2" type="ORF">Lac1_19430</name>
</gene>
<proteinExistence type="predicted"/>
<feature type="transmembrane region" description="Helical" evidence="1">
    <location>
        <begin position="466"/>
        <end position="488"/>
    </location>
</feature>
<dbReference type="RefSeq" id="WP_316264802.1">
    <property type="nucleotide sequence ID" value="NZ_AP027742.1"/>
</dbReference>
<dbReference type="InterPro" id="IPR031584">
    <property type="entry name" value="Put_ABC_export"/>
</dbReference>
<evidence type="ECO:0000256" key="1">
    <source>
        <dbReference type="SAM" id="Phobius"/>
    </source>
</evidence>
<organism evidence="2 3">
    <name type="scientific">Claveliimonas bilis</name>
    <dbReference type="NCBI Taxonomy" id="3028070"/>
    <lineage>
        <taxon>Bacteria</taxon>
        <taxon>Bacillati</taxon>
        <taxon>Bacillota</taxon>
        <taxon>Clostridia</taxon>
        <taxon>Lachnospirales</taxon>
        <taxon>Lachnospiraceae</taxon>
        <taxon>Claveliimonas</taxon>
    </lineage>
</organism>